<evidence type="ECO:0000313" key="1">
    <source>
        <dbReference type="EMBL" id="KKM76890.1"/>
    </source>
</evidence>
<comment type="caution">
    <text evidence="1">The sequence shown here is derived from an EMBL/GenBank/DDBJ whole genome shotgun (WGS) entry which is preliminary data.</text>
</comment>
<dbReference type="EMBL" id="LAZR01008731">
    <property type="protein sequence ID" value="KKM76890.1"/>
    <property type="molecule type" value="Genomic_DNA"/>
</dbReference>
<reference evidence="1" key="1">
    <citation type="journal article" date="2015" name="Nature">
        <title>Complex archaea that bridge the gap between prokaryotes and eukaryotes.</title>
        <authorList>
            <person name="Spang A."/>
            <person name="Saw J.H."/>
            <person name="Jorgensen S.L."/>
            <person name="Zaremba-Niedzwiedzka K."/>
            <person name="Martijn J."/>
            <person name="Lind A.E."/>
            <person name="van Eijk R."/>
            <person name="Schleper C."/>
            <person name="Guy L."/>
            <person name="Ettema T.J."/>
        </authorList>
    </citation>
    <scope>NUCLEOTIDE SEQUENCE</scope>
</reference>
<proteinExistence type="predicted"/>
<organism evidence="1">
    <name type="scientific">marine sediment metagenome</name>
    <dbReference type="NCBI Taxonomy" id="412755"/>
    <lineage>
        <taxon>unclassified sequences</taxon>
        <taxon>metagenomes</taxon>
        <taxon>ecological metagenomes</taxon>
    </lineage>
</organism>
<dbReference type="AlphaFoldDB" id="A0A0F9MJE9"/>
<gene>
    <name evidence="1" type="ORF">LCGC14_1375630</name>
</gene>
<sequence>MTRTFVPNIILWKTVIRAVDPYWSVQNLETGDDWPDYKWCISKKEARIVADFANWLEARYNHIEKLRSQMKVTKIQLKKMVDAVLDYREMKRGSKYLPHVRRKQETLARQTILIALGTLPTKYKNTSEALTDILQKI</sequence>
<name>A0A0F9MJE9_9ZZZZ</name>
<protein>
    <submittedName>
        <fullName evidence="1">Uncharacterized protein</fullName>
    </submittedName>
</protein>
<accession>A0A0F9MJE9</accession>